<keyword evidence="1" id="KW-0472">Membrane</keyword>
<reference evidence="3" key="1">
    <citation type="journal article" date="2019" name="Int. J. Syst. Evol. Microbiol.">
        <title>The Global Catalogue of Microorganisms (GCM) 10K type strain sequencing project: providing services to taxonomists for standard genome sequencing and annotation.</title>
        <authorList>
            <consortium name="The Broad Institute Genomics Platform"/>
            <consortium name="The Broad Institute Genome Sequencing Center for Infectious Disease"/>
            <person name="Wu L."/>
            <person name="Ma J."/>
        </authorList>
    </citation>
    <scope>NUCLEOTIDE SEQUENCE [LARGE SCALE GENOMIC DNA]</scope>
    <source>
        <strain evidence="3">JCM 15591</strain>
    </source>
</reference>
<evidence type="ECO:0000313" key="3">
    <source>
        <dbReference type="Proteomes" id="UP001501475"/>
    </source>
</evidence>
<keyword evidence="1" id="KW-1133">Transmembrane helix</keyword>
<evidence type="ECO:0000256" key="1">
    <source>
        <dbReference type="SAM" id="Phobius"/>
    </source>
</evidence>
<name>A0ABP4XFF4_9MICO</name>
<proteinExistence type="predicted"/>
<evidence type="ECO:0000313" key="2">
    <source>
        <dbReference type="EMBL" id="GAA1777967.1"/>
    </source>
</evidence>
<dbReference type="EMBL" id="BAAAPN010000107">
    <property type="protein sequence ID" value="GAA1777967.1"/>
    <property type="molecule type" value="Genomic_DNA"/>
</dbReference>
<feature type="transmembrane region" description="Helical" evidence="1">
    <location>
        <begin position="23"/>
        <end position="42"/>
    </location>
</feature>
<feature type="transmembrane region" description="Helical" evidence="1">
    <location>
        <begin position="48"/>
        <end position="67"/>
    </location>
</feature>
<sequence>MRSLAADCSSPSSPYGAPAPPRVASLVGGCLALILGGVATRHAYGASFAHPALAPAIGIGIASGLLWPRRRLPGAPAALALAYLAGIIRTIALGTPALSRG</sequence>
<protein>
    <submittedName>
        <fullName evidence="2">Uncharacterized protein</fullName>
    </submittedName>
</protein>
<gene>
    <name evidence="2" type="ORF">GCM10009810_38680</name>
</gene>
<comment type="caution">
    <text evidence="2">The sequence shown here is derived from an EMBL/GenBank/DDBJ whole genome shotgun (WGS) entry which is preliminary data.</text>
</comment>
<keyword evidence="3" id="KW-1185">Reference proteome</keyword>
<keyword evidence="1" id="KW-0812">Transmembrane</keyword>
<dbReference type="Proteomes" id="UP001501475">
    <property type="component" value="Unassembled WGS sequence"/>
</dbReference>
<feature type="transmembrane region" description="Helical" evidence="1">
    <location>
        <begin position="79"/>
        <end position="98"/>
    </location>
</feature>
<accession>A0ABP4XFF4</accession>
<organism evidence="2 3">
    <name type="scientific">Nostocoides vanveenii</name>
    <dbReference type="NCBI Taxonomy" id="330835"/>
    <lineage>
        <taxon>Bacteria</taxon>
        <taxon>Bacillati</taxon>
        <taxon>Actinomycetota</taxon>
        <taxon>Actinomycetes</taxon>
        <taxon>Micrococcales</taxon>
        <taxon>Intrasporangiaceae</taxon>
        <taxon>Nostocoides</taxon>
    </lineage>
</organism>